<gene>
    <name evidence="4" type="ORF">ABN16_07305</name>
</gene>
<accession>A0AAC8UW84</accession>
<feature type="compositionally biased region" description="Basic and acidic residues" evidence="2">
    <location>
        <begin position="90"/>
        <end position="111"/>
    </location>
</feature>
<organism evidence="4 5">
    <name type="scientific">Levilactobacillus koreensis</name>
    <dbReference type="NCBI Taxonomy" id="637971"/>
    <lineage>
        <taxon>Bacteria</taxon>
        <taxon>Bacillati</taxon>
        <taxon>Bacillota</taxon>
        <taxon>Bacilli</taxon>
        <taxon>Lactobacillales</taxon>
        <taxon>Lactobacillaceae</taxon>
        <taxon>Levilactobacillus</taxon>
    </lineage>
</organism>
<dbReference type="RefSeq" id="WP_048734403.1">
    <property type="nucleotide sequence ID" value="NZ_CP012033.1"/>
</dbReference>
<dbReference type="Pfam" id="PF13349">
    <property type="entry name" value="DUF4097"/>
    <property type="match status" value="1"/>
</dbReference>
<feature type="region of interest" description="Disordered" evidence="2">
    <location>
        <begin position="75"/>
        <end position="111"/>
    </location>
</feature>
<dbReference type="GO" id="GO:0003723">
    <property type="term" value="F:RNA binding"/>
    <property type="evidence" value="ECO:0007669"/>
    <property type="project" value="UniProtKB-KW"/>
</dbReference>
<keyword evidence="5" id="KW-1185">Reference proteome</keyword>
<dbReference type="Gene3D" id="2.60.450.20">
    <property type="match status" value="1"/>
</dbReference>
<evidence type="ECO:0000313" key="5">
    <source>
        <dbReference type="Proteomes" id="UP000036000"/>
    </source>
</evidence>
<sequence length="500" mass="54235">MDNITMEVRTRLDQLFSQYQPSRALTELKEELVGDLTEAVTEKMNQGMAADAALDEAMDQLGDIDTLLKDVAAENSDQQAADADAETGADENREQANDQRDNTADDDHDTTIHIDEENGEDRVQIGKLKIVGDKISWGDHVIVDGDNDKVDLGGLVKVDGDHVTVANGIVDVNGDDVRINGERPRRTYVESLRLVNTKSFSPADLNLVNIDYRDAAVKIGPAAGDNIVVNEYMSRDNSRFYLRSSRRGSELSIKQGDRPHLWPVHMRAEIFLPTQLKGKVSVHAGNGSLEVSDLNTPLIVDAKATNGSMRAFDDHVQLLNMNSMNGSVRIDQSSADKFNLYSRNGSVKLKQTTGASAIESTNGSVKLSDCVGNAIVNSRNGSVKFENATGHVEGHTADGSVRVQNLNGSGVFQSKNGSINVQVGQLTGDITAKSNNSSITVQMPIMTDYTFDAKNDDSRVEVPEEATLTLSDKHHKIGQVGDQPEANVIAHTKNGSVHIS</sequence>
<feature type="domain" description="DUF4097" evidence="3">
    <location>
        <begin position="209"/>
        <end position="384"/>
    </location>
</feature>
<dbReference type="EMBL" id="CP012033">
    <property type="protein sequence ID" value="AKP64822.1"/>
    <property type="molecule type" value="Genomic_DNA"/>
</dbReference>
<evidence type="ECO:0000256" key="1">
    <source>
        <dbReference type="PROSITE-ProRule" id="PRU00182"/>
    </source>
</evidence>
<dbReference type="AlphaFoldDB" id="A0AAC8UW84"/>
<reference evidence="4 5" key="1">
    <citation type="submission" date="2015-07" db="EMBL/GenBank/DDBJ databases">
        <title>Lactobacillus korensis/26-25/ whole genome sequencing.</title>
        <authorList>
            <person name="Kim M.K."/>
            <person name="Im W.-T."/>
            <person name="Srinivasan S."/>
            <person name="Lee J.-J."/>
        </authorList>
    </citation>
    <scope>NUCLEOTIDE SEQUENCE [LARGE SCALE GENOMIC DNA]</scope>
    <source>
        <strain evidence="4 5">26-25</strain>
    </source>
</reference>
<evidence type="ECO:0000259" key="3">
    <source>
        <dbReference type="Pfam" id="PF13349"/>
    </source>
</evidence>
<name>A0AAC8UW84_9LACO</name>
<protein>
    <recommendedName>
        <fullName evidence="3">DUF4097 domain-containing protein</fullName>
    </recommendedName>
</protein>
<dbReference type="InterPro" id="IPR047002">
    <property type="entry name" value="Tcp10_C_sf"/>
</dbReference>
<keyword evidence="1" id="KW-0694">RNA-binding</keyword>
<dbReference type="KEGG" id="lko:ABN16_07305"/>
<dbReference type="InterPro" id="IPR025164">
    <property type="entry name" value="Toastrack_DUF4097"/>
</dbReference>
<proteinExistence type="predicted"/>
<dbReference type="NCBIfam" id="NF038403">
    <property type="entry name" value="perm_prefix_1"/>
    <property type="match status" value="1"/>
</dbReference>
<evidence type="ECO:0000313" key="4">
    <source>
        <dbReference type="EMBL" id="AKP64822.1"/>
    </source>
</evidence>
<dbReference type="InterPro" id="IPR047928">
    <property type="entry name" value="Perm_prefix_1"/>
</dbReference>
<dbReference type="PROSITE" id="PS50889">
    <property type="entry name" value="S4"/>
    <property type="match status" value="1"/>
</dbReference>
<dbReference type="Proteomes" id="UP000036000">
    <property type="component" value="Chromosome"/>
</dbReference>
<evidence type="ECO:0000256" key="2">
    <source>
        <dbReference type="SAM" id="MobiDB-lite"/>
    </source>
</evidence>